<feature type="domain" description="Mur ligase central" evidence="20">
    <location>
        <begin position="117"/>
        <end position="327"/>
    </location>
</feature>
<gene>
    <name evidence="17" type="primary">murD</name>
    <name evidence="21" type="ORF">AR543_17875</name>
</gene>
<dbReference type="KEGG" id="pbv:AR543_17875"/>
<dbReference type="Gene3D" id="3.40.1190.10">
    <property type="entry name" value="Mur-like, catalytic domain"/>
    <property type="match status" value="1"/>
</dbReference>
<keyword evidence="10 17" id="KW-0067">ATP-binding</keyword>
<evidence type="ECO:0000256" key="17">
    <source>
        <dbReference type="HAMAP-Rule" id="MF_00639"/>
    </source>
</evidence>
<dbReference type="SUPFAM" id="SSF51984">
    <property type="entry name" value="MurCD N-terminal domain"/>
    <property type="match status" value="1"/>
</dbReference>
<dbReference type="AlphaFoldDB" id="A0A172ZJ82"/>
<evidence type="ECO:0000259" key="19">
    <source>
        <dbReference type="Pfam" id="PF02875"/>
    </source>
</evidence>
<evidence type="ECO:0000256" key="8">
    <source>
        <dbReference type="ARBA" id="ARBA00022598"/>
    </source>
</evidence>
<accession>A0A172ZJ82</accession>
<dbReference type="InterPro" id="IPR004101">
    <property type="entry name" value="Mur_ligase_C"/>
</dbReference>
<comment type="catalytic activity">
    <reaction evidence="16 17 18">
        <text>UDP-N-acetyl-alpha-D-muramoyl-L-alanine + D-glutamate + ATP = UDP-N-acetyl-alpha-D-muramoyl-L-alanyl-D-glutamate + ADP + phosphate + H(+)</text>
        <dbReference type="Rhea" id="RHEA:16429"/>
        <dbReference type="ChEBI" id="CHEBI:15378"/>
        <dbReference type="ChEBI" id="CHEBI:29986"/>
        <dbReference type="ChEBI" id="CHEBI:30616"/>
        <dbReference type="ChEBI" id="CHEBI:43474"/>
        <dbReference type="ChEBI" id="CHEBI:83898"/>
        <dbReference type="ChEBI" id="CHEBI:83900"/>
        <dbReference type="ChEBI" id="CHEBI:456216"/>
        <dbReference type="EC" id="6.3.2.9"/>
    </reaction>
</comment>
<dbReference type="PANTHER" id="PTHR43692:SF1">
    <property type="entry name" value="UDP-N-ACETYLMURAMOYLALANINE--D-GLUTAMATE LIGASE"/>
    <property type="match status" value="1"/>
</dbReference>
<keyword evidence="13 17" id="KW-0961">Cell wall biogenesis/degradation</keyword>
<organism evidence="21 22">
    <name type="scientific">Paenibacillus bovis</name>
    <dbReference type="NCBI Taxonomy" id="1616788"/>
    <lineage>
        <taxon>Bacteria</taxon>
        <taxon>Bacillati</taxon>
        <taxon>Bacillota</taxon>
        <taxon>Bacilli</taxon>
        <taxon>Bacillales</taxon>
        <taxon>Paenibacillaceae</taxon>
        <taxon>Paenibacillus</taxon>
    </lineage>
</organism>
<evidence type="ECO:0000256" key="7">
    <source>
        <dbReference type="ARBA" id="ARBA00022490"/>
    </source>
</evidence>
<feature type="domain" description="Mur ligase C-terminal" evidence="19">
    <location>
        <begin position="349"/>
        <end position="471"/>
    </location>
</feature>
<comment type="similarity">
    <text evidence="4 17">Belongs to the MurCDEF family.</text>
</comment>
<dbReference type="Gene3D" id="3.40.50.720">
    <property type="entry name" value="NAD(P)-binding Rossmann-like Domain"/>
    <property type="match status" value="1"/>
</dbReference>
<evidence type="ECO:0000256" key="13">
    <source>
        <dbReference type="ARBA" id="ARBA00023316"/>
    </source>
</evidence>
<evidence type="ECO:0000313" key="22">
    <source>
        <dbReference type="Proteomes" id="UP000078148"/>
    </source>
</evidence>
<dbReference type="Pfam" id="PF02875">
    <property type="entry name" value="Mur_ligase_C"/>
    <property type="match status" value="1"/>
</dbReference>
<dbReference type="OrthoDB" id="9809796at2"/>
<dbReference type="STRING" id="1616788.AR543_17875"/>
<evidence type="ECO:0000256" key="2">
    <source>
        <dbReference type="ARBA" id="ARBA00004496"/>
    </source>
</evidence>
<feature type="binding site" evidence="17">
    <location>
        <begin position="119"/>
        <end position="125"/>
    </location>
    <ligand>
        <name>ATP</name>
        <dbReference type="ChEBI" id="CHEBI:30616"/>
    </ligand>
</feature>
<dbReference type="GO" id="GO:0051301">
    <property type="term" value="P:cell division"/>
    <property type="evidence" value="ECO:0007669"/>
    <property type="project" value="UniProtKB-KW"/>
</dbReference>
<dbReference type="EC" id="6.3.2.9" evidence="5 17"/>
<dbReference type="SUPFAM" id="SSF53244">
    <property type="entry name" value="MurD-like peptide ligases, peptide-binding domain"/>
    <property type="match status" value="1"/>
</dbReference>
<evidence type="ECO:0000313" key="21">
    <source>
        <dbReference type="EMBL" id="ANF97691.1"/>
    </source>
</evidence>
<sequence>MNDPQSYRGLPVVVIGLARSGVEAAKALHRLGAVVTVNDLKPREQSPEAAELEELNIEVICGGHPEGLIHKDIALLVKNPGIPYSAPPIQQAIDLGIEVITEVELAYRISDVPMIGITGSNGKTTTTTWVGQMLDACGLHPIVGGNIGIPLCQAVVEAEEKENAIIVAELSSFQLKGTRDFNPTIAALLNVAETHLDYHGTMDDYVTSKRKIFENQGQKDTAVLNWDDSYCRSMIPYIKAGRIIPFSVNEELGNNAAMTAALSAQSDLSVCGMYVSPSYLPDIEDDLERTIMYWDEEQGAVPILRVDELALPGRYNVENALAACAIAIAAGCQPEQLADTLRSFSGVEHRLEYVTTHNDVAYYNNSKATNAKATMMALSAFHDQGIVLIAGGLDRGSDYMDLLPVFQSQVKALVVLGQTRHKLAQVAEMAGIASIRIIEETEQPEQAVHQAVQQASELAETGDIVLLSPACASWDMFSSFEIRGNVFKQAVNEL</sequence>
<keyword evidence="11 17" id="KW-0133">Cell shape</keyword>
<keyword evidence="17 18" id="KW-0132">Cell division</keyword>
<keyword evidence="8 17" id="KW-0436">Ligase</keyword>
<evidence type="ECO:0000256" key="18">
    <source>
        <dbReference type="RuleBase" id="RU003664"/>
    </source>
</evidence>
<dbReference type="PANTHER" id="PTHR43692">
    <property type="entry name" value="UDP-N-ACETYLMURAMOYLALANINE--D-GLUTAMATE LIGASE"/>
    <property type="match status" value="1"/>
</dbReference>
<evidence type="ECO:0000256" key="3">
    <source>
        <dbReference type="ARBA" id="ARBA00004752"/>
    </source>
</evidence>
<dbReference type="InterPro" id="IPR036615">
    <property type="entry name" value="Mur_ligase_C_dom_sf"/>
</dbReference>
<evidence type="ECO:0000256" key="10">
    <source>
        <dbReference type="ARBA" id="ARBA00022840"/>
    </source>
</evidence>
<comment type="subcellular location">
    <subcellularLocation>
        <location evidence="2 17 18">Cytoplasm</location>
    </subcellularLocation>
</comment>
<keyword evidence="9 17" id="KW-0547">Nucleotide-binding</keyword>
<dbReference type="NCBIfam" id="TIGR01087">
    <property type="entry name" value="murD"/>
    <property type="match status" value="1"/>
</dbReference>
<proteinExistence type="inferred from homology"/>
<dbReference type="GO" id="GO:0005737">
    <property type="term" value="C:cytoplasm"/>
    <property type="evidence" value="ECO:0007669"/>
    <property type="project" value="UniProtKB-SubCell"/>
</dbReference>
<dbReference type="GO" id="GO:0009252">
    <property type="term" value="P:peptidoglycan biosynthetic process"/>
    <property type="evidence" value="ECO:0007669"/>
    <property type="project" value="UniProtKB-UniRule"/>
</dbReference>
<keyword evidence="22" id="KW-1185">Reference proteome</keyword>
<dbReference type="Pfam" id="PF21799">
    <property type="entry name" value="MurD-like_N"/>
    <property type="match status" value="1"/>
</dbReference>
<comment type="function">
    <text evidence="1 17 18">Cell wall formation. Catalyzes the addition of glutamate to the nucleotide precursor UDP-N-acetylmuramoyl-L-alanine (UMA).</text>
</comment>
<dbReference type="EMBL" id="CP013023">
    <property type="protein sequence ID" value="ANF97691.1"/>
    <property type="molecule type" value="Genomic_DNA"/>
</dbReference>
<dbReference type="SUPFAM" id="SSF53623">
    <property type="entry name" value="MurD-like peptide ligases, catalytic domain"/>
    <property type="match status" value="1"/>
</dbReference>
<dbReference type="Pfam" id="PF08245">
    <property type="entry name" value="Mur_ligase_M"/>
    <property type="match status" value="1"/>
</dbReference>
<keyword evidence="17 18" id="KW-0131">Cell cycle</keyword>
<dbReference type="RefSeq" id="WP_060535787.1">
    <property type="nucleotide sequence ID" value="NZ_CP013023.1"/>
</dbReference>
<name>A0A172ZJ82_9BACL</name>
<evidence type="ECO:0000256" key="14">
    <source>
        <dbReference type="ARBA" id="ARBA00030398"/>
    </source>
</evidence>
<evidence type="ECO:0000259" key="20">
    <source>
        <dbReference type="Pfam" id="PF08245"/>
    </source>
</evidence>
<dbReference type="GO" id="GO:0008764">
    <property type="term" value="F:UDP-N-acetylmuramoylalanine-D-glutamate ligase activity"/>
    <property type="evidence" value="ECO:0007669"/>
    <property type="project" value="UniProtKB-UniRule"/>
</dbReference>
<evidence type="ECO:0000256" key="4">
    <source>
        <dbReference type="ARBA" id="ARBA00010416"/>
    </source>
</evidence>
<evidence type="ECO:0000256" key="15">
    <source>
        <dbReference type="ARBA" id="ARBA00032324"/>
    </source>
</evidence>
<dbReference type="InterPro" id="IPR013221">
    <property type="entry name" value="Mur_ligase_cen"/>
</dbReference>
<reference evidence="21 22" key="2">
    <citation type="journal article" date="2016" name="Int. J. Syst. Evol. Microbiol.">
        <title>Paenibacillus bovis sp. nov., isolated from raw yak (Bos grunniens) milk.</title>
        <authorList>
            <person name="Gao C."/>
            <person name="Han J."/>
            <person name="Liu Z."/>
            <person name="Xu X."/>
            <person name="Hang F."/>
            <person name="Wu Z."/>
        </authorList>
    </citation>
    <scope>NUCLEOTIDE SEQUENCE [LARGE SCALE GENOMIC DNA]</scope>
    <source>
        <strain evidence="21 22">BD3526</strain>
    </source>
</reference>
<keyword evidence="7 17" id="KW-0963">Cytoplasm</keyword>
<evidence type="ECO:0000256" key="6">
    <source>
        <dbReference type="ARBA" id="ARBA00015655"/>
    </source>
</evidence>
<evidence type="ECO:0000256" key="5">
    <source>
        <dbReference type="ARBA" id="ARBA00012212"/>
    </source>
</evidence>
<dbReference type="UniPathway" id="UPA00219"/>
<dbReference type="GO" id="GO:0008360">
    <property type="term" value="P:regulation of cell shape"/>
    <property type="evidence" value="ECO:0007669"/>
    <property type="project" value="UniProtKB-KW"/>
</dbReference>
<dbReference type="GO" id="GO:0071555">
    <property type="term" value="P:cell wall organization"/>
    <property type="evidence" value="ECO:0007669"/>
    <property type="project" value="UniProtKB-KW"/>
</dbReference>
<reference evidence="22" key="1">
    <citation type="submission" date="2015-10" db="EMBL/GenBank/DDBJ databases">
        <title>Genome of Paenibacillus bovis sp. nov.</title>
        <authorList>
            <person name="Wu Z."/>
            <person name="Gao C."/>
            <person name="Liu Z."/>
            <person name="Zheng H."/>
        </authorList>
    </citation>
    <scope>NUCLEOTIDE SEQUENCE [LARGE SCALE GENOMIC DNA]</scope>
    <source>
        <strain evidence="22">BD3526</strain>
    </source>
</reference>
<dbReference type="Gene3D" id="3.90.190.20">
    <property type="entry name" value="Mur ligase, C-terminal domain"/>
    <property type="match status" value="1"/>
</dbReference>
<dbReference type="GO" id="GO:0005524">
    <property type="term" value="F:ATP binding"/>
    <property type="evidence" value="ECO:0007669"/>
    <property type="project" value="UniProtKB-UniRule"/>
</dbReference>
<evidence type="ECO:0000256" key="12">
    <source>
        <dbReference type="ARBA" id="ARBA00022984"/>
    </source>
</evidence>
<evidence type="ECO:0000256" key="16">
    <source>
        <dbReference type="ARBA" id="ARBA00047632"/>
    </source>
</evidence>
<dbReference type="Proteomes" id="UP000078148">
    <property type="component" value="Chromosome"/>
</dbReference>
<comment type="pathway">
    <text evidence="3 17 18">Cell wall biogenesis; peptidoglycan biosynthesis.</text>
</comment>
<dbReference type="InterPro" id="IPR036565">
    <property type="entry name" value="Mur-like_cat_sf"/>
</dbReference>
<dbReference type="InterPro" id="IPR005762">
    <property type="entry name" value="MurD"/>
</dbReference>
<dbReference type="HAMAP" id="MF_00639">
    <property type="entry name" value="MurD"/>
    <property type="match status" value="1"/>
</dbReference>
<evidence type="ECO:0000256" key="11">
    <source>
        <dbReference type="ARBA" id="ARBA00022960"/>
    </source>
</evidence>
<evidence type="ECO:0000256" key="1">
    <source>
        <dbReference type="ARBA" id="ARBA00002734"/>
    </source>
</evidence>
<keyword evidence="12 17" id="KW-0573">Peptidoglycan synthesis</keyword>
<protein>
    <recommendedName>
        <fullName evidence="6 17">UDP-N-acetylmuramoylalanine--D-glutamate ligase</fullName>
        <ecNumber evidence="5 17">6.3.2.9</ecNumber>
    </recommendedName>
    <alternativeName>
        <fullName evidence="15 17">D-glutamic acid-adding enzyme</fullName>
    </alternativeName>
    <alternativeName>
        <fullName evidence="14 17">UDP-N-acetylmuramoyl-L-alanyl-D-glutamate synthetase</fullName>
    </alternativeName>
</protein>
<evidence type="ECO:0000256" key="9">
    <source>
        <dbReference type="ARBA" id="ARBA00022741"/>
    </source>
</evidence>